<dbReference type="Proteomes" id="UP000694892">
    <property type="component" value="Chromosome 2L"/>
</dbReference>
<evidence type="ECO:0000313" key="3">
    <source>
        <dbReference type="Proteomes" id="UP000694892"/>
    </source>
</evidence>
<keyword evidence="1" id="KW-1133">Transmembrane helix</keyword>
<protein>
    <submittedName>
        <fullName evidence="2">Uncharacterized protein</fullName>
    </submittedName>
</protein>
<evidence type="ECO:0000313" key="2">
    <source>
        <dbReference type="EMBL" id="OCT94623.1"/>
    </source>
</evidence>
<gene>
    <name evidence="2" type="ORF">XELAEV_18012306mg</name>
</gene>
<keyword evidence="1" id="KW-0812">Transmembrane</keyword>
<keyword evidence="1" id="KW-0472">Membrane</keyword>
<feature type="transmembrane region" description="Helical" evidence="1">
    <location>
        <begin position="30"/>
        <end position="51"/>
    </location>
</feature>
<sequence length="156" mass="18522">MQCEASKLRCDDNSCQDIFVLYNVTYSERLFQFVMLLLVLGVPTLQQYWFLKIHGEYINETNHTHVLPTFSDTYNGKVCRLTFKVYEPCLLQNTLNVYKWTIMPFTYKMFIETAPLCFVTNQSVTSYIQLPFSGCITNITHCKWYNDTYILYDDEY</sequence>
<name>A0A974HY96_XENLA</name>
<proteinExistence type="predicted"/>
<evidence type="ECO:0000256" key="1">
    <source>
        <dbReference type="SAM" id="Phobius"/>
    </source>
</evidence>
<dbReference type="EMBL" id="CM004468">
    <property type="protein sequence ID" value="OCT94623.1"/>
    <property type="molecule type" value="Genomic_DNA"/>
</dbReference>
<reference evidence="3" key="1">
    <citation type="journal article" date="2016" name="Nature">
        <title>Genome evolution in the allotetraploid frog Xenopus laevis.</title>
        <authorList>
            <person name="Session A.M."/>
            <person name="Uno Y."/>
            <person name="Kwon T."/>
            <person name="Chapman J.A."/>
            <person name="Toyoda A."/>
            <person name="Takahashi S."/>
            <person name="Fukui A."/>
            <person name="Hikosaka A."/>
            <person name="Suzuki A."/>
            <person name="Kondo M."/>
            <person name="van Heeringen S.J."/>
            <person name="Quigley I."/>
            <person name="Heinz S."/>
            <person name="Ogino H."/>
            <person name="Ochi H."/>
            <person name="Hellsten U."/>
            <person name="Lyons J.B."/>
            <person name="Simakov O."/>
            <person name="Putnam N."/>
            <person name="Stites J."/>
            <person name="Kuroki Y."/>
            <person name="Tanaka T."/>
            <person name="Michiue T."/>
            <person name="Watanabe M."/>
            <person name="Bogdanovic O."/>
            <person name="Lister R."/>
            <person name="Georgiou G."/>
            <person name="Paranjpe S.S."/>
            <person name="van Kruijsbergen I."/>
            <person name="Shu S."/>
            <person name="Carlson J."/>
            <person name="Kinoshita T."/>
            <person name="Ohta Y."/>
            <person name="Mawaribuchi S."/>
            <person name="Jenkins J."/>
            <person name="Grimwood J."/>
            <person name="Schmutz J."/>
            <person name="Mitros T."/>
            <person name="Mozaffari S.V."/>
            <person name="Suzuki Y."/>
            <person name="Haramoto Y."/>
            <person name="Yamamoto T.S."/>
            <person name="Takagi C."/>
            <person name="Heald R."/>
            <person name="Miller K."/>
            <person name="Haudenschild C."/>
            <person name="Kitzman J."/>
            <person name="Nakayama T."/>
            <person name="Izutsu Y."/>
            <person name="Robert J."/>
            <person name="Fortriede J."/>
            <person name="Burns K."/>
            <person name="Lotay V."/>
            <person name="Karimi K."/>
            <person name="Yasuoka Y."/>
            <person name="Dichmann D.S."/>
            <person name="Flajnik M.F."/>
            <person name="Houston D.W."/>
            <person name="Shendure J."/>
            <person name="DuPasquier L."/>
            <person name="Vize P.D."/>
            <person name="Zorn A.M."/>
            <person name="Ito M."/>
            <person name="Marcotte E.M."/>
            <person name="Wallingford J.B."/>
            <person name="Ito Y."/>
            <person name="Asashima M."/>
            <person name="Ueno N."/>
            <person name="Matsuda Y."/>
            <person name="Veenstra G.J."/>
            <person name="Fujiyama A."/>
            <person name="Harland R.M."/>
            <person name="Taira M."/>
            <person name="Rokhsar D.S."/>
        </authorList>
    </citation>
    <scope>NUCLEOTIDE SEQUENCE [LARGE SCALE GENOMIC DNA]</scope>
    <source>
        <strain evidence="3">J</strain>
    </source>
</reference>
<accession>A0A974HY96</accession>
<dbReference type="AlphaFoldDB" id="A0A974HY96"/>
<organism evidence="2 3">
    <name type="scientific">Xenopus laevis</name>
    <name type="common">African clawed frog</name>
    <dbReference type="NCBI Taxonomy" id="8355"/>
    <lineage>
        <taxon>Eukaryota</taxon>
        <taxon>Metazoa</taxon>
        <taxon>Chordata</taxon>
        <taxon>Craniata</taxon>
        <taxon>Vertebrata</taxon>
        <taxon>Euteleostomi</taxon>
        <taxon>Amphibia</taxon>
        <taxon>Batrachia</taxon>
        <taxon>Anura</taxon>
        <taxon>Pipoidea</taxon>
        <taxon>Pipidae</taxon>
        <taxon>Xenopodinae</taxon>
        <taxon>Xenopus</taxon>
        <taxon>Xenopus</taxon>
    </lineage>
</organism>